<comment type="pathway">
    <text evidence="2">Protein modification; protein ubiquitination.</text>
</comment>
<dbReference type="GO" id="GO:0016567">
    <property type="term" value="P:protein ubiquitination"/>
    <property type="evidence" value="ECO:0007669"/>
    <property type="project" value="UniProtKB-UniPathway"/>
</dbReference>
<dbReference type="OrthoDB" id="45365at2759"/>
<dbReference type="AlphaFoldDB" id="A0A1A6H4Z1"/>
<dbReference type="SMART" id="SM00875">
    <property type="entry name" value="BACK"/>
    <property type="match status" value="1"/>
</dbReference>
<dbReference type="InterPro" id="IPR011333">
    <property type="entry name" value="SKP1/BTB/POZ_sf"/>
</dbReference>
<dbReference type="STRING" id="56216.A0A1A6H4Z1"/>
<keyword evidence="10" id="KW-1185">Reference proteome</keyword>
<evidence type="ECO:0000256" key="4">
    <source>
        <dbReference type="ARBA" id="ARBA00022441"/>
    </source>
</evidence>
<dbReference type="SUPFAM" id="SSF54695">
    <property type="entry name" value="POZ domain"/>
    <property type="match status" value="1"/>
</dbReference>
<dbReference type="CDD" id="cd18454">
    <property type="entry name" value="BACK_KLHL15"/>
    <property type="match status" value="1"/>
</dbReference>
<dbReference type="Gene3D" id="1.25.40.420">
    <property type="match status" value="1"/>
</dbReference>
<dbReference type="Proteomes" id="UP000092124">
    <property type="component" value="Unassembled WGS sequence"/>
</dbReference>
<evidence type="ECO:0000256" key="6">
    <source>
        <dbReference type="ARBA" id="ARBA00022786"/>
    </source>
</evidence>
<dbReference type="InterPro" id="IPR030597">
    <property type="entry name" value="BTB_POZ_KLHL15"/>
</dbReference>
<feature type="domain" description="BTB" evidence="8">
    <location>
        <begin position="31"/>
        <end position="98"/>
    </location>
</feature>
<dbReference type="UniPathway" id="UPA00143"/>
<evidence type="ECO:0000256" key="1">
    <source>
        <dbReference type="ARBA" id="ARBA00004123"/>
    </source>
</evidence>
<dbReference type="InterPro" id="IPR011705">
    <property type="entry name" value="BACK"/>
</dbReference>
<sequence length="545" mass="63047">MAGDVEGFCSSIHDTSVSAGFRALYEEGLLLDVTLVIEDHQFQAHKALLATQSDYFRIMFTADMRERDQDKIHLKGLTATGFSHVLQFMYYGTIELSMNTVHEILQAAMYVQLIEVVKFCCSFLLAKICLENCAEIMRLLDDFGVNIEGVREKLDAFLLDNFVPLMSRPDFLSYLSFEKLMSYLDNDHLSRFPEIELYEAVQSWLRHDRRRWRHTDTIIQNIRFCLMTPSSVFEKVKTSEFYRYSRQLRYEVDQALNYFQNVHQQPLLDMKSSRGEELGPDGEFHASSKVFRYDPRQNSWLRMADMSVPRSEFAVGVIGKFIYAVAGRTRDETFYSTERYDITNDKWEFVDPYPVNKYGHEGTVLNNKLFITGGITSSSTSKQVCVFDPSKEGTIEQRTRRTQVVTNCWENKSKMNYARCFHKMISYNGKLYVFGGVCVILRASFESQGCPSTEVYNPDTDQWTILASMPIGRSGHGVTVLDKQIMVLGGLCYNGHYSDSILTFDPDENKWKEDEYPRMPCKLDGLQVCNLHFPDYVLDEVRRCN</sequence>
<dbReference type="PANTHER" id="PTHR45632:SF12">
    <property type="entry name" value="KELCH-LIKE PROTEIN 15"/>
    <property type="match status" value="1"/>
</dbReference>
<dbReference type="PROSITE" id="PS50097">
    <property type="entry name" value="BTB"/>
    <property type="match status" value="1"/>
</dbReference>
<keyword evidence="7" id="KW-0539">Nucleus</keyword>
<dbReference type="CDD" id="cd18244">
    <property type="entry name" value="BTB_POZ_KLHL15"/>
    <property type="match status" value="1"/>
</dbReference>
<accession>A0A1A6H4Z1</accession>
<evidence type="ECO:0000256" key="7">
    <source>
        <dbReference type="ARBA" id="ARBA00023242"/>
    </source>
</evidence>
<dbReference type="Gene3D" id="3.30.710.10">
    <property type="entry name" value="Potassium Channel Kv1.1, Chain A"/>
    <property type="match status" value="1"/>
</dbReference>
<dbReference type="GO" id="GO:0005634">
    <property type="term" value="C:nucleus"/>
    <property type="evidence" value="ECO:0007669"/>
    <property type="project" value="UniProtKB-SubCell"/>
</dbReference>
<dbReference type="PANTHER" id="PTHR45632">
    <property type="entry name" value="LD33804P"/>
    <property type="match status" value="1"/>
</dbReference>
<comment type="caution">
    <text evidence="9">The sequence shown here is derived from an EMBL/GenBank/DDBJ whole genome shotgun (WGS) entry which is preliminary data.</text>
</comment>
<comment type="subcellular location">
    <subcellularLocation>
        <location evidence="1">Nucleus</location>
    </subcellularLocation>
</comment>
<protein>
    <recommendedName>
        <fullName evidence="3">Kelch-like protein 15</fullName>
    </recommendedName>
</protein>
<dbReference type="SMART" id="SM00225">
    <property type="entry name" value="BTB"/>
    <property type="match status" value="1"/>
</dbReference>
<dbReference type="PIRSF" id="PIRSF037037">
    <property type="entry name" value="Kelch-like_protein_gigaxonin"/>
    <property type="match status" value="1"/>
</dbReference>
<keyword evidence="6" id="KW-0833">Ubl conjugation pathway</keyword>
<dbReference type="GO" id="GO:0071630">
    <property type="term" value="P:nuclear protein quality control by the ubiquitin-proteasome system"/>
    <property type="evidence" value="ECO:0007669"/>
    <property type="project" value="TreeGrafter"/>
</dbReference>
<dbReference type="InterPro" id="IPR017096">
    <property type="entry name" value="BTB-kelch_protein"/>
</dbReference>
<evidence type="ECO:0000256" key="5">
    <source>
        <dbReference type="ARBA" id="ARBA00022737"/>
    </source>
</evidence>
<keyword evidence="5" id="KW-0677">Repeat</keyword>
<dbReference type="InterPro" id="IPR015915">
    <property type="entry name" value="Kelch-typ_b-propeller"/>
</dbReference>
<evidence type="ECO:0000256" key="3">
    <source>
        <dbReference type="ARBA" id="ARBA00019835"/>
    </source>
</evidence>
<evidence type="ECO:0000259" key="8">
    <source>
        <dbReference type="PROSITE" id="PS50097"/>
    </source>
</evidence>
<proteinExistence type="predicted"/>
<evidence type="ECO:0000313" key="10">
    <source>
        <dbReference type="Proteomes" id="UP000092124"/>
    </source>
</evidence>
<organism evidence="9 10">
    <name type="scientific">Neotoma lepida</name>
    <name type="common">Desert woodrat</name>
    <dbReference type="NCBI Taxonomy" id="56216"/>
    <lineage>
        <taxon>Eukaryota</taxon>
        <taxon>Metazoa</taxon>
        <taxon>Chordata</taxon>
        <taxon>Craniata</taxon>
        <taxon>Vertebrata</taxon>
        <taxon>Euteleostomi</taxon>
        <taxon>Mammalia</taxon>
        <taxon>Eutheria</taxon>
        <taxon>Euarchontoglires</taxon>
        <taxon>Glires</taxon>
        <taxon>Rodentia</taxon>
        <taxon>Myomorpha</taxon>
        <taxon>Muroidea</taxon>
        <taxon>Cricetidae</taxon>
        <taxon>Neotominae</taxon>
        <taxon>Neotoma</taxon>
    </lineage>
</organism>
<dbReference type="SUPFAM" id="SSF117281">
    <property type="entry name" value="Kelch motif"/>
    <property type="match status" value="1"/>
</dbReference>
<keyword evidence="4" id="KW-0880">Kelch repeat</keyword>
<gene>
    <name evidence="9" type="ORF">A6R68_12511</name>
</gene>
<evidence type="ECO:0000256" key="2">
    <source>
        <dbReference type="ARBA" id="ARBA00004906"/>
    </source>
</evidence>
<dbReference type="Gene3D" id="2.120.10.80">
    <property type="entry name" value="Kelch-type beta propeller"/>
    <property type="match status" value="1"/>
</dbReference>
<dbReference type="FunFam" id="3.30.710.10:FF:000087">
    <property type="entry name" value="Kelch-like family member 15"/>
    <property type="match status" value="1"/>
</dbReference>
<dbReference type="EMBL" id="LZPO01055071">
    <property type="protein sequence ID" value="OBS72900.1"/>
    <property type="molecule type" value="Genomic_DNA"/>
</dbReference>
<dbReference type="Pfam" id="PF01344">
    <property type="entry name" value="Kelch_1"/>
    <property type="match status" value="1"/>
</dbReference>
<reference evidence="9 10" key="1">
    <citation type="submission" date="2016-06" db="EMBL/GenBank/DDBJ databases">
        <title>The Draft Genome Sequence and Annotation of the Desert Woodrat Neotoma lepida.</title>
        <authorList>
            <person name="Campbell M."/>
            <person name="Oakeson K.F."/>
            <person name="Yandell M."/>
            <person name="Halpert J.R."/>
            <person name="Dearing D."/>
        </authorList>
    </citation>
    <scope>NUCLEOTIDE SEQUENCE [LARGE SCALE GENOMIC DNA]</scope>
    <source>
        <strain evidence="9">417</strain>
        <tissue evidence="9">Liver</tissue>
    </source>
</reference>
<dbReference type="FunFam" id="1.25.40.420:FF:000009">
    <property type="entry name" value="Kelch-like protein 15"/>
    <property type="match status" value="1"/>
</dbReference>
<dbReference type="Pfam" id="PF00651">
    <property type="entry name" value="BTB"/>
    <property type="match status" value="1"/>
</dbReference>
<dbReference type="GO" id="GO:0031463">
    <property type="term" value="C:Cul3-RING ubiquitin ligase complex"/>
    <property type="evidence" value="ECO:0007669"/>
    <property type="project" value="InterPro"/>
</dbReference>
<dbReference type="InterPro" id="IPR000210">
    <property type="entry name" value="BTB/POZ_dom"/>
</dbReference>
<name>A0A1A6H4Z1_NEOLE</name>
<dbReference type="InterPro" id="IPR047030">
    <property type="entry name" value="KLHL15_BACK"/>
</dbReference>
<evidence type="ECO:0000313" key="9">
    <source>
        <dbReference type="EMBL" id="OBS72900.1"/>
    </source>
</evidence>
<dbReference type="SMART" id="SM00612">
    <property type="entry name" value="Kelch"/>
    <property type="match status" value="5"/>
</dbReference>
<dbReference type="Pfam" id="PF07707">
    <property type="entry name" value="BACK"/>
    <property type="match status" value="1"/>
</dbReference>
<dbReference type="InterPro" id="IPR006652">
    <property type="entry name" value="Kelch_1"/>
</dbReference>
<dbReference type="Pfam" id="PF24681">
    <property type="entry name" value="Kelch_KLHDC2_KLHL20_DRC7"/>
    <property type="match status" value="1"/>
</dbReference>